<dbReference type="Proteomes" id="UP001251948">
    <property type="component" value="Unassembled WGS sequence"/>
</dbReference>
<keyword evidence="2" id="KW-1133">Transmembrane helix</keyword>
<dbReference type="SUPFAM" id="SSF48452">
    <property type="entry name" value="TPR-like"/>
    <property type="match status" value="1"/>
</dbReference>
<name>A0AAJ2MUG7_STEMA</name>
<accession>A0AAJ2MUG7</accession>
<evidence type="ECO:0008006" key="5">
    <source>
        <dbReference type="Google" id="ProtNLM"/>
    </source>
</evidence>
<dbReference type="EMBL" id="JAVSKO010000003">
    <property type="protein sequence ID" value="MDT3468271.1"/>
    <property type="molecule type" value="Genomic_DNA"/>
</dbReference>
<evidence type="ECO:0000313" key="3">
    <source>
        <dbReference type="EMBL" id="MDT3468271.1"/>
    </source>
</evidence>
<proteinExistence type="predicted"/>
<keyword evidence="2" id="KW-0812">Transmembrane</keyword>
<reference evidence="3" key="1">
    <citation type="submission" date="2023-07" db="EMBL/GenBank/DDBJ databases">
        <title>Comparative genomics of clinical Stenotrophomonas maltophilia isolates reveals regions of diversity which correlate with colonization and persistence in vivo.</title>
        <authorList>
            <person name="Mcdaniel M.S."/>
            <person name="Swords W.E."/>
            <person name="Sumpter N.A."/>
            <person name="Lindgren N.R."/>
            <person name="Billiot C.E."/>
        </authorList>
    </citation>
    <scope>NUCLEOTIDE SEQUENCE</scope>
    <source>
        <strain evidence="3">Ism4</strain>
    </source>
</reference>
<keyword evidence="2" id="KW-0472">Membrane</keyword>
<evidence type="ECO:0000313" key="4">
    <source>
        <dbReference type="Proteomes" id="UP001251948"/>
    </source>
</evidence>
<feature type="transmembrane region" description="Helical" evidence="2">
    <location>
        <begin position="21"/>
        <end position="42"/>
    </location>
</feature>
<protein>
    <recommendedName>
        <fullName evidence="5">Tetratricopeptide repeat protein</fullName>
    </recommendedName>
</protein>
<evidence type="ECO:0000256" key="1">
    <source>
        <dbReference type="SAM" id="MobiDB-lite"/>
    </source>
</evidence>
<feature type="region of interest" description="Disordered" evidence="1">
    <location>
        <begin position="45"/>
        <end position="74"/>
    </location>
</feature>
<dbReference type="InterPro" id="IPR011990">
    <property type="entry name" value="TPR-like_helical_dom_sf"/>
</dbReference>
<organism evidence="3 4">
    <name type="scientific">Stenotrophomonas maltophilia</name>
    <name type="common">Pseudomonas maltophilia</name>
    <name type="synonym">Xanthomonas maltophilia</name>
    <dbReference type="NCBI Taxonomy" id="40324"/>
    <lineage>
        <taxon>Bacteria</taxon>
        <taxon>Pseudomonadati</taxon>
        <taxon>Pseudomonadota</taxon>
        <taxon>Gammaproteobacteria</taxon>
        <taxon>Lysobacterales</taxon>
        <taxon>Lysobacteraceae</taxon>
        <taxon>Stenotrophomonas</taxon>
        <taxon>Stenotrophomonas maltophilia group</taxon>
    </lineage>
</organism>
<evidence type="ECO:0000256" key="2">
    <source>
        <dbReference type="SAM" id="Phobius"/>
    </source>
</evidence>
<dbReference type="Gene3D" id="1.25.40.10">
    <property type="entry name" value="Tetratricopeptide repeat domain"/>
    <property type="match status" value="1"/>
</dbReference>
<comment type="caution">
    <text evidence="3">The sequence shown here is derived from an EMBL/GenBank/DDBJ whole genome shotgun (WGS) entry which is preliminary data.</text>
</comment>
<dbReference type="AlphaFoldDB" id="A0AAJ2MUG7"/>
<dbReference type="RefSeq" id="WP_197564284.1">
    <property type="nucleotide sequence ID" value="NZ_JAVSKO010000003.1"/>
</dbReference>
<gene>
    <name evidence="3" type="ORF">ROV92_09735</name>
</gene>
<feature type="compositionally biased region" description="Basic and acidic residues" evidence="1">
    <location>
        <begin position="45"/>
        <end position="63"/>
    </location>
</feature>
<sequence length="284" mass="31054">MSNPRPWKAAFTNLGKFIGEVISKIVIPTCMVFIAFAAHQLASRSEDQRREEQKQTGIEDRAFKNASIGHQQSQADRQLDQMIMAFMEKYEAQIVSRDEQVFLHLLDRAKAYFSETDFRLVQVRIISFRASALSLSSESDVGQASANVPAPAAPPPTAEDYLRAGRDALVSGKANLAFQYFQAATTVDASNAEAWNARAYAGLRTSNLADANESIVRAIQLSSGATGKVRMDTVINAAKIQCVGIGRDTGIRYLEAHYEKVPGLRERASQDGELSKMCASGTIG</sequence>